<feature type="region of interest" description="Disordered" evidence="1">
    <location>
        <begin position="77"/>
        <end position="100"/>
    </location>
</feature>
<dbReference type="RefSeq" id="WP_209768990.1">
    <property type="nucleotide sequence ID" value="NZ_JAGINP010000017.1"/>
</dbReference>
<name>A0ABS4SRY7_9PROT</name>
<dbReference type="InterPro" id="IPR009044">
    <property type="entry name" value="ssDNA-bd_transcriptional_reg"/>
</dbReference>
<accession>A0ABS4SRY7</accession>
<sequence length="100" mass="11293">MSDPTLIATLPKNRRQEIRVRIGTYKGHRFADVRIFSDPPSDRSALGRVPTRRGVAVAVDALPDLINALRKAYTTEMHRRRAEAANENRSQAKTSRKARP</sequence>
<evidence type="ECO:0000313" key="2">
    <source>
        <dbReference type="EMBL" id="MBP2294712.1"/>
    </source>
</evidence>
<reference evidence="2 3" key="1">
    <citation type="submission" date="2021-03" db="EMBL/GenBank/DDBJ databases">
        <title>Genomic Encyclopedia of Type Strains, Phase III (KMG-III): the genomes of soil and plant-associated and newly described type strains.</title>
        <authorList>
            <person name="Whitman W."/>
        </authorList>
    </citation>
    <scope>NUCLEOTIDE SEQUENCE [LARGE SCALE GENOMIC DNA]</scope>
    <source>
        <strain evidence="2 3">IMMIB AFH-6</strain>
    </source>
</reference>
<organism evidence="2 3">
    <name type="scientific">Azospirillum rugosum</name>
    <dbReference type="NCBI Taxonomy" id="416170"/>
    <lineage>
        <taxon>Bacteria</taxon>
        <taxon>Pseudomonadati</taxon>
        <taxon>Pseudomonadota</taxon>
        <taxon>Alphaproteobacteria</taxon>
        <taxon>Rhodospirillales</taxon>
        <taxon>Azospirillaceae</taxon>
        <taxon>Azospirillum</taxon>
    </lineage>
</organism>
<gene>
    <name evidence="2" type="ORF">J2851_004502</name>
</gene>
<evidence type="ECO:0000256" key="1">
    <source>
        <dbReference type="SAM" id="MobiDB-lite"/>
    </source>
</evidence>
<evidence type="ECO:0000313" key="3">
    <source>
        <dbReference type="Proteomes" id="UP000781958"/>
    </source>
</evidence>
<dbReference type="Gene3D" id="2.30.31.10">
    <property type="entry name" value="Transcriptional Coactivator Pc4, Chain A"/>
    <property type="match status" value="1"/>
</dbReference>
<keyword evidence="3" id="KW-1185">Reference proteome</keyword>
<protein>
    <recommendedName>
        <fullName evidence="4">Transcriptional Coactivator p15 (PC4)</fullName>
    </recommendedName>
</protein>
<comment type="caution">
    <text evidence="2">The sequence shown here is derived from an EMBL/GenBank/DDBJ whole genome shotgun (WGS) entry which is preliminary data.</text>
</comment>
<evidence type="ECO:0008006" key="4">
    <source>
        <dbReference type="Google" id="ProtNLM"/>
    </source>
</evidence>
<dbReference type="Proteomes" id="UP000781958">
    <property type="component" value="Unassembled WGS sequence"/>
</dbReference>
<proteinExistence type="predicted"/>
<dbReference type="EMBL" id="JAGINP010000017">
    <property type="protein sequence ID" value="MBP2294712.1"/>
    <property type="molecule type" value="Genomic_DNA"/>
</dbReference>